<evidence type="ECO:0000313" key="9">
    <source>
        <dbReference type="EMBL" id="SPQ95421.1"/>
    </source>
</evidence>
<organism evidence="8 10">
    <name type="scientific">Plasmodiophora brassicae</name>
    <name type="common">Clubroot disease agent</name>
    <dbReference type="NCBI Taxonomy" id="37360"/>
    <lineage>
        <taxon>Eukaryota</taxon>
        <taxon>Sar</taxon>
        <taxon>Rhizaria</taxon>
        <taxon>Endomyxa</taxon>
        <taxon>Phytomyxea</taxon>
        <taxon>Plasmodiophorida</taxon>
        <taxon>Plasmodiophoridae</taxon>
        <taxon>Plasmodiophora</taxon>
    </lineage>
</organism>
<evidence type="ECO:0000256" key="2">
    <source>
        <dbReference type="ARBA" id="ARBA00005263"/>
    </source>
</evidence>
<dbReference type="GO" id="GO:0030130">
    <property type="term" value="C:clathrin coat of trans-Golgi network vesicle"/>
    <property type="evidence" value="ECO:0007669"/>
    <property type="project" value="InterPro"/>
</dbReference>
<dbReference type="EMBL" id="CDSF01000144">
    <property type="protein sequence ID" value="CEP03177.1"/>
    <property type="molecule type" value="Genomic_DNA"/>
</dbReference>
<dbReference type="GO" id="GO:0005198">
    <property type="term" value="F:structural molecule activity"/>
    <property type="evidence" value="ECO:0007669"/>
    <property type="project" value="InterPro"/>
</dbReference>
<evidence type="ECO:0000313" key="8">
    <source>
        <dbReference type="EMBL" id="CEP03177.1"/>
    </source>
</evidence>
<feature type="compositionally biased region" description="Basic and acidic residues" evidence="7">
    <location>
        <begin position="75"/>
        <end position="90"/>
    </location>
</feature>
<proteinExistence type="inferred from homology"/>
<keyword evidence="5 6" id="KW-0968">Cytoplasmic vesicle</keyword>
<evidence type="ECO:0000256" key="7">
    <source>
        <dbReference type="SAM" id="MobiDB-lite"/>
    </source>
</evidence>
<evidence type="ECO:0000313" key="10">
    <source>
        <dbReference type="Proteomes" id="UP000039324"/>
    </source>
</evidence>
<keyword evidence="9" id="KW-0496">Mitochondrion</keyword>
<dbReference type="Proteomes" id="UP000290189">
    <property type="component" value="Unassembled WGS sequence"/>
</dbReference>
<dbReference type="InterPro" id="IPR000996">
    <property type="entry name" value="Clathrin_L-chain"/>
</dbReference>
<dbReference type="GO" id="GO:0072583">
    <property type="term" value="P:clathrin-dependent endocytosis"/>
    <property type="evidence" value="ECO:0007669"/>
    <property type="project" value="TreeGrafter"/>
</dbReference>
<dbReference type="GO" id="GO:0030132">
    <property type="term" value="C:clathrin coat of coated pit"/>
    <property type="evidence" value="ECO:0007669"/>
    <property type="project" value="InterPro"/>
</dbReference>
<comment type="similarity">
    <text evidence="2 6">Belongs to the clathrin light chain family.</text>
</comment>
<evidence type="ECO:0000313" key="11">
    <source>
        <dbReference type="Proteomes" id="UP000290189"/>
    </source>
</evidence>
<accession>A0A0G4J6P9</accession>
<reference evidence="8 10" key="1">
    <citation type="submission" date="2015-02" db="EMBL/GenBank/DDBJ databases">
        <authorList>
            <person name="Chooi Y.-H."/>
        </authorList>
    </citation>
    <scope>NUCLEOTIDE SEQUENCE [LARGE SCALE GENOMIC DNA]</scope>
    <source>
        <strain evidence="8">E3</strain>
    </source>
</reference>
<dbReference type="OrthoDB" id="5512at2759"/>
<dbReference type="AlphaFoldDB" id="A0A0G4J6P9"/>
<keyword evidence="10" id="KW-1185">Reference proteome</keyword>
<sequence length="208" mass="22680">MASGDFFGGFDGAQAVSGDPFAADDVPPAVSGDPFATDDDDANVRAFSVGEPDTGADVFSSAARSMSADQGLHSPVEHPFGDENEARQSFDEESPLSVWQAKRKVELAAKVEEYRDAKVKAVQDAKLEIEEFMRNRDKTVETRKSQNRAAEKSFRTDLDSVMQHGTLWEKVAKLVDLKPKSGKDDQATGRMRNLLVQLKGQKETPGTA</sequence>
<dbReference type="OMA" id="GMEDTAN"/>
<name>A0A0G4J6P9_PLABS</name>
<evidence type="ECO:0000256" key="5">
    <source>
        <dbReference type="ARBA" id="ARBA00023329"/>
    </source>
</evidence>
<geneLocation type="mitochondrion" evidence="9"/>
<dbReference type="PANTHER" id="PTHR10639:SF7">
    <property type="entry name" value="CLATHRIN LIGHT CHAIN"/>
    <property type="match status" value="1"/>
</dbReference>
<evidence type="ECO:0000256" key="4">
    <source>
        <dbReference type="ARBA" id="ARBA00023176"/>
    </source>
</evidence>
<protein>
    <recommendedName>
        <fullName evidence="6">Clathrin light chain</fullName>
    </recommendedName>
</protein>
<feature type="region of interest" description="Disordered" evidence="7">
    <location>
        <begin position="63"/>
        <end position="95"/>
    </location>
</feature>
<keyword evidence="3 6" id="KW-0472">Membrane</keyword>
<comment type="function">
    <text evidence="6">Clathrin is the major protein of the polyhedral coat of coated pits and vesicles.</text>
</comment>
<dbReference type="GO" id="GO:0032050">
    <property type="term" value="F:clathrin heavy chain binding"/>
    <property type="evidence" value="ECO:0007669"/>
    <property type="project" value="TreeGrafter"/>
</dbReference>
<evidence type="ECO:0000256" key="6">
    <source>
        <dbReference type="RuleBase" id="RU363137"/>
    </source>
</evidence>
<dbReference type="STRING" id="37360.A0A0G4J6P9"/>
<dbReference type="EMBL" id="OVEO01000004">
    <property type="protein sequence ID" value="SPQ95421.1"/>
    <property type="molecule type" value="Genomic_DNA"/>
</dbReference>
<keyword evidence="4 6" id="KW-0168">Coated pit</keyword>
<dbReference type="Pfam" id="PF01086">
    <property type="entry name" value="Clathrin_lg_ch"/>
    <property type="match status" value="1"/>
</dbReference>
<evidence type="ECO:0000256" key="1">
    <source>
        <dbReference type="ARBA" id="ARBA00004180"/>
    </source>
</evidence>
<feature type="region of interest" description="Disordered" evidence="7">
    <location>
        <begin position="17"/>
        <end position="51"/>
    </location>
</feature>
<reference evidence="9 11" key="2">
    <citation type="submission" date="2018-03" db="EMBL/GenBank/DDBJ databases">
        <authorList>
            <person name="Fogelqvist J."/>
        </authorList>
    </citation>
    <scope>NUCLEOTIDE SEQUENCE [LARGE SCALE GENOMIC DNA]</scope>
</reference>
<evidence type="ECO:0000256" key="3">
    <source>
        <dbReference type="ARBA" id="ARBA00023136"/>
    </source>
</evidence>
<dbReference type="PANTHER" id="PTHR10639">
    <property type="entry name" value="CLATHRIN LIGHT CHAIN"/>
    <property type="match status" value="1"/>
</dbReference>
<dbReference type="GO" id="GO:0006886">
    <property type="term" value="P:intracellular protein transport"/>
    <property type="evidence" value="ECO:0007669"/>
    <property type="project" value="InterPro"/>
</dbReference>
<comment type="subcellular location">
    <subcellularLocation>
        <location evidence="1 6">Cytoplasmic vesicle membrane</location>
        <topology evidence="1 6">Peripheral membrane protein</topology>
        <orientation evidence="1 6">Cytoplasmic side</orientation>
    </subcellularLocation>
    <subcellularLocation>
        <location evidence="6">Membrane</location>
        <location evidence="6">Coated pit</location>
        <topology evidence="6">Peripheral membrane protein</topology>
        <orientation evidence="6">Cytoplasmic side</orientation>
    </subcellularLocation>
    <text evidence="6">Cytoplasmic face of coated pits and vesicles.</text>
</comment>
<dbReference type="Proteomes" id="UP000039324">
    <property type="component" value="Unassembled WGS sequence"/>
</dbReference>
<gene>
    <name evidence="8" type="ORF">PBRA_002937</name>
    <name evidence="9" type="ORF">PLBR_LOCUS2636</name>
</gene>